<feature type="compositionally biased region" description="Pro residues" evidence="1">
    <location>
        <begin position="235"/>
        <end position="247"/>
    </location>
</feature>
<reference evidence="3" key="1">
    <citation type="submission" date="2018-02" db="EMBL/GenBank/DDBJ databases">
        <title>Rhizophora mucronata_Transcriptome.</title>
        <authorList>
            <person name="Meera S.P."/>
            <person name="Sreeshan A."/>
            <person name="Augustine A."/>
        </authorList>
    </citation>
    <scope>NUCLEOTIDE SEQUENCE</scope>
    <source>
        <tissue evidence="3">Leaf</tissue>
    </source>
</reference>
<feature type="region of interest" description="Disordered" evidence="1">
    <location>
        <begin position="228"/>
        <end position="271"/>
    </location>
</feature>
<feature type="transmembrane region" description="Helical" evidence="2">
    <location>
        <begin position="60"/>
        <end position="84"/>
    </location>
</feature>
<evidence type="ECO:0000313" key="3">
    <source>
        <dbReference type="EMBL" id="MBX58257.1"/>
    </source>
</evidence>
<organism evidence="3">
    <name type="scientific">Rhizophora mucronata</name>
    <name type="common">Asiatic mangrove</name>
    <dbReference type="NCBI Taxonomy" id="61149"/>
    <lineage>
        <taxon>Eukaryota</taxon>
        <taxon>Viridiplantae</taxon>
        <taxon>Streptophyta</taxon>
        <taxon>Embryophyta</taxon>
        <taxon>Tracheophyta</taxon>
        <taxon>Spermatophyta</taxon>
        <taxon>Magnoliopsida</taxon>
        <taxon>eudicotyledons</taxon>
        <taxon>Gunneridae</taxon>
        <taxon>Pentapetalae</taxon>
        <taxon>rosids</taxon>
        <taxon>fabids</taxon>
        <taxon>Malpighiales</taxon>
        <taxon>Rhizophoraceae</taxon>
        <taxon>Rhizophora</taxon>
    </lineage>
</organism>
<feature type="compositionally biased region" description="Basic and acidic residues" evidence="1">
    <location>
        <begin position="262"/>
        <end position="271"/>
    </location>
</feature>
<dbReference type="PANTHER" id="PTHR34054:SF4">
    <property type="entry name" value="PROTEIN, PUTATIVE-RELATED"/>
    <property type="match status" value="1"/>
</dbReference>
<keyword evidence="2" id="KW-0472">Membrane</keyword>
<protein>
    <submittedName>
        <fullName evidence="3">Uncharacterized protein</fullName>
    </submittedName>
</protein>
<evidence type="ECO:0000256" key="1">
    <source>
        <dbReference type="SAM" id="MobiDB-lite"/>
    </source>
</evidence>
<dbReference type="AlphaFoldDB" id="A0A2P2PU33"/>
<accession>A0A2P2PU33</accession>
<evidence type="ECO:0000256" key="2">
    <source>
        <dbReference type="SAM" id="Phobius"/>
    </source>
</evidence>
<keyword evidence="2" id="KW-1133">Transmembrane helix</keyword>
<dbReference type="EMBL" id="GGEC01077773">
    <property type="protein sequence ID" value="MBX58257.1"/>
    <property type="molecule type" value="Transcribed_RNA"/>
</dbReference>
<sequence length="271" mass="30305">MLSLSLYSFNFHRGHSLFLSLKHLSNTGKKKYKQTKQRRVCSLCFRARASQRLAMKARNLVVALLVIFAVCLIALVVQIVYVLWRRRIFWRRLIGTGNSSGDLEFIGDSFYQPPSKELLYFFCWNNQTTRIEPDASAAVAAAATAPSLPAPPVAAAGTDDELLKYFQGLYGPSRLLFTIKEEEKEEMETTNALSPVEKEVKDEKESVCSEQVLDVPMSTAAVAVDEATPFSTPCASPPFYTPSPSPPREGYGSYTSENDNGDVLRVERMQR</sequence>
<keyword evidence="2" id="KW-0812">Transmembrane</keyword>
<dbReference type="InterPro" id="IPR045884">
    <property type="entry name" value="At5g59350-like"/>
</dbReference>
<proteinExistence type="predicted"/>
<name>A0A2P2PU33_RHIMU</name>
<dbReference type="PANTHER" id="PTHR34054">
    <property type="entry name" value="EXPRESSED PROTEIN"/>
    <property type="match status" value="1"/>
</dbReference>